<evidence type="ECO:0000313" key="1">
    <source>
        <dbReference type="EMBL" id="SVB49150.1"/>
    </source>
</evidence>
<sequence length="309" mass="34629">MASDNNFLRTAGRVLNAGQSRALILTGNIHDVFHTNKGGKDDYSSLVEYLTGNWNLSSLILIVYELNGPIRFLREKDAAQVRKAWIEWRLGMNPDQLAINRMTASEEVQSQVDSVTSSYDDSMQKAVSNPTLALELMRQMCLCSRTKLGGSLCLKGDLLILIEGADMLLPDAPITSLNDMDRQRVSICHDWFCDLGFVNGGDSVVMIAESRSQLNQRIARLPQLIEVEVPSPDLETRKHFISWFSRNDSKRRKLQLWGTQAELAELTAGLSLHALMQLLKGVRHGRAKLSQEEVVAKVEDFIKSQLGEE</sequence>
<feature type="non-terminal residue" evidence="1">
    <location>
        <position position="309"/>
    </location>
</feature>
<accession>A0A382EEQ8</accession>
<dbReference type="EMBL" id="UINC01044127">
    <property type="protein sequence ID" value="SVB49150.1"/>
    <property type="molecule type" value="Genomic_DNA"/>
</dbReference>
<organism evidence="1">
    <name type="scientific">marine metagenome</name>
    <dbReference type="NCBI Taxonomy" id="408172"/>
    <lineage>
        <taxon>unclassified sequences</taxon>
        <taxon>metagenomes</taxon>
        <taxon>ecological metagenomes</taxon>
    </lineage>
</organism>
<protein>
    <submittedName>
        <fullName evidence="1">Uncharacterized protein</fullName>
    </submittedName>
</protein>
<reference evidence="1" key="1">
    <citation type="submission" date="2018-05" db="EMBL/GenBank/DDBJ databases">
        <authorList>
            <person name="Lanie J.A."/>
            <person name="Ng W.-L."/>
            <person name="Kazmierczak K.M."/>
            <person name="Andrzejewski T.M."/>
            <person name="Davidsen T.M."/>
            <person name="Wayne K.J."/>
            <person name="Tettelin H."/>
            <person name="Glass J.I."/>
            <person name="Rusch D."/>
            <person name="Podicherti R."/>
            <person name="Tsui H.-C.T."/>
            <person name="Winkler M.E."/>
        </authorList>
    </citation>
    <scope>NUCLEOTIDE SEQUENCE</scope>
</reference>
<dbReference type="AlphaFoldDB" id="A0A382EEQ8"/>
<name>A0A382EEQ8_9ZZZZ</name>
<proteinExistence type="predicted"/>
<gene>
    <name evidence="1" type="ORF">METZ01_LOCUS202004</name>
</gene>